<reference evidence="2" key="1">
    <citation type="submission" date="2025-08" db="UniProtKB">
        <authorList>
            <consortium name="Ensembl"/>
        </authorList>
    </citation>
    <scope>IDENTIFICATION</scope>
</reference>
<feature type="region of interest" description="Disordered" evidence="1">
    <location>
        <begin position="1"/>
        <end position="24"/>
    </location>
</feature>
<feature type="region of interest" description="Disordered" evidence="1">
    <location>
        <begin position="46"/>
        <end position="65"/>
    </location>
</feature>
<dbReference type="Ensembl" id="ENSZLMT00000009774.1">
    <property type="protein sequence ID" value="ENSZLMP00000009509.1"/>
    <property type="gene ID" value="ENSZLMG00000006675.1"/>
</dbReference>
<feature type="compositionally biased region" description="Pro residues" evidence="1">
    <location>
        <begin position="52"/>
        <end position="61"/>
    </location>
</feature>
<dbReference type="Proteomes" id="UP000694401">
    <property type="component" value="Unassembled WGS sequence"/>
</dbReference>
<keyword evidence="3" id="KW-1185">Reference proteome</keyword>
<evidence type="ECO:0000313" key="2">
    <source>
        <dbReference type="Ensembl" id="ENSZLMP00000009509.1"/>
    </source>
</evidence>
<evidence type="ECO:0000256" key="1">
    <source>
        <dbReference type="SAM" id="MobiDB-lite"/>
    </source>
</evidence>
<reference evidence="2" key="2">
    <citation type="submission" date="2025-09" db="UniProtKB">
        <authorList>
            <consortium name="Ensembl"/>
        </authorList>
    </citation>
    <scope>IDENTIFICATION</scope>
</reference>
<dbReference type="AlphaFoldDB" id="A0A8D2P631"/>
<accession>A0A8D2P631</accession>
<proteinExistence type="predicted"/>
<sequence>MQTSGLKESCTALEGSGQVGRQPAVTPLTSPRLYLMFLQLIDLHLQGEEGPASPPQPPETPSPLTHLQNFAFCCPRVGLPGHRW</sequence>
<protein>
    <submittedName>
        <fullName evidence="2">Uncharacterized protein</fullName>
    </submittedName>
</protein>
<organism evidence="2 3">
    <name type="scientific">Zosterops lateralis melanops</name>
    <dbReference type="NCBI Taxonomy" id="1220523"/>
    <lineage>
        <taxon>Eukaryota</taxon>
        <taxon>Metazoa</taxon>
        <taxon>Chordata</taxon>
        <taxon>Craniata</taxon>
        <taxon>Vertebrata</taxon>
        <taxon>Euteleostomi</taxon>
        <taxon>Archelosauria</taxon>
        <taxon>Archosauria</taxon>
        <taxon>Dinosauria</taxon>
        <taxon>Saurischia</taxon>
        <taxon>Theropoda</taxon>
        <taxon>Coelurosauria</taxon>
        <taxon>Aves</taxon>
        <taxon>Neognathae</taxon>
        <taxon>Neoaves</taxon>
        <taxon>Telluraves</taxon>
        <taxon>Australaves</taxon>
        <taxon>Passeriformes</taxon>
        <taxon>Sylvioidea</taxon>
        <taxon>Zosteropidae</taxon>
        <taxon>Zosterops</taxon>
    </lineage>
</organism>
<name>A0A8D2P631_ZOSLA</name>
<evidence type="ECO:0000313" key="3">
    <source>
        <dbReference type="Proteomes" id="UP000694401"/>
    </source>
</evidence>